<dbReference type="Gene3D" id="1.10.287.130">
    <property type="match status" value="1"/>
</dbReference>
<dbReference type="InterPro" id="IPR004358">
    <property type="entry name" value="Sig_transdc_His_kin-like_C"/>
</dbReference>
<dbReference type="PROSITE" id="PS50109">
    <property type="entry name" value="HIS_KIN"/>
    <property type="match status" value="1"/>
</dbReference>
<evidence type="ECO:0000256" key="3">
    <source>
        <dbReference type="ARBA" id="ARBA00022553"/>
    </source>
</evidence>
<dbReference type="InterPro" id="IPR005467">
    <property type="entry name" value="His_kinase_dom"/>
</dbReference>
<dbReference type="PANTHER" id="PTHR43711:SF31">
    <property type="entry name" value="HISTIDINE KINASE"/>
    <property type="match status" value="1"/>
</dbReference>
<dbReference type="AlphaFoldDB" id="A0A3D9LIY2"/>
<evidence type="ECO:0000313" key="10">
    <source>
        <dbReference type="EMBL" id="REE05773.1"/>
    </source>
</evidence>
<dbReference type="Proteomes" id="UP000256779">
    <property type="component" value="Unassembled WGS sequence"/>
</dbReference>
<proteinExistence type="predicted"/>
<dbReference type="EMBL" id="QREG01000001">
    <property type="protein sequence ID" value="REE05773.1"/>
    <property type="molecule type" value="Genomic_DNA"/>
</dbReference>
<name>A0A3D9LIY2_MARFU</name>
<dbReference type="SMART" id="SM00387">
    <property type="entry name" value="HATPase_c"/>
    <property type="match status" value="1"/>
</dbReference>
<keyword evidence="3" id="KW-0597">Phosphoprotein</keyword>
<keyword evidence="8" id="KW-0812">Transmembrane</keyword>
<evidence type="ECO:0000313" key="11">
    <source>
        <dbReference type="Proteomes" id="UP000256779"/>
    </source>
</evidence>
<dbReference type="FunFam" id="1.10.287.130:FF:000001">
    <property type="entry name" value="Two-component sensor histidine kinase"/>
    <property type="match status" value="1"/>
</dbReference>
<evidence type="ECO:0000256" key="4">
    <source>
        <dbReference type="ARBA" id="ARBA00022679"/>
    </source>
</evidence>
<dbReference type="Pfam" id="PF00512">
    <property type="entry name" value="HisKA"/>
    <property type="match status" value="1"/>
</dbReference>
<dbReference type="Gene3D" id="3.30.565.10">
    <property type="entry name" value="Histidine kinase-like ATPase, C-terminal domain"/>
    <property type="match status" value="1"/>
</dbReference>
<feature type="transmembrane region" description="Helical" evidence="8">
    <location>
        <begin position="7"/>
        <end position="26"/>
    </location>
</feature>
<dbReference type="InterPro" id="IPR050736">
    <property type="entry name" value="Sensor_HK_Regulatory"/>
</dbReference>
<sequence length="522" mass="59151">MKSSSNRLIATVIGTILLPIVLYSVYEITSVKESEEVIEKIYRDQLDAIIFSVNQFSNDNVNALLNKLEEELTDSLTLTTTKPFLKYSNLHAFILDPLPNGPPKLHTLNPELTLGPNWKKQYDSLLAADVALKNQLIRYEEGGYRKVEPRGTLYLGPHKIQIIHAVLDVRGKKVYFTGLLSIQGFAENVLAPRLQQIAERDLIIALQYRKNEQLVYVTDSLSNNIMLSKSMWLFPELDVGISSSNKTVSELVNERTTYNLAATFILILLLLFGFGLVIRNLRKDISLAEAKSDFVSNVSHELRTPLSLISMFAETLMLDRVPSPKKRKEYEEIIYKETNRLTGIVNKILNFSQMEANKRTYHMTTCDLNLIVEELLHDYAYHLERNGFTYTTSFTPDLSVISADKEAIYEALVNLVDNAIKYSPETKHLELRTEESKHTLQIVVMDQGMGIPTEKQRLIFDKFYRVSEGNVHTTQGAGLGLTLVSRIMEAHGGKAEVDHNPTGGSIFKLIFHKDKHGADTDR</sequence>
<evidence type="ECO:0000256" key="2">
    <source>
        <dbReference type="ARBA" id="ARBA00012438"/>
    </source>
</evidence>
<dbReference type="CDD" id="cd00082">
    <property type="entry name" value="HisKA"/>
    <property type="match status" value="1"/>
</dbReference>
<keyword evidence="7 8" id="KW-0472">Membrane</keyword>
<organism evidence="10 11">
    <name type="scientific">Marinoscillum furvescens DSM 4134</name>
    <dbReference type="NCBI Taxonomy" id="1122208"/>
    <lineage>
        <taxon>Bacteria</taxon>
        <taxon>Pseudomonadati</taxon>
        <taxon>Bacteroidota</taxon>
        <taxon>Cytophagia</taxon>
        <taxon>Cytophagales</taxon>
        <taxon>Reichenbachiellaceae</taxon>
        <taxon>Marinoscillum</taxon>
    </lineage>
</organism>
<keyword evidence="6" id="KW-0902">Two-component regulatory system</keyword>
<evidence type="ECO:0000259" key="9">
    <source>
        <dbReference type="PROSITE" id="PS50109"/>
    </source>
</evidence>
<protein>
    <recommendedName>
        <fullName evidence="2">histidine kinase</fullName>
        <ecNumber evidence="2">2.7.13.3</ecNumber>
    </recommendedName>
</protein>
<keyword evidence="4" id="KW-0808">Transferase</keyword>
<dbReference type="PANTHER" id="PTHR43711">
    <property type="entry name" value="TWO-COMPONENT HISTIDINE KINASE"/>
    <property type="match status" value="1"/>
</dbReference>
<keyword evidence="5 10" id="KW-0418">Kinase</keyword>
<dbReference type="RefSeq" id="WP_115866275.1">
    <property type="nucleotide sequence ID" value="NZ_QREG01000001.1"/>
</dbReference>
<evidence type="ECO:0000256" key="1">
    <source>
        <dbReference type="ARBA" id="ARBA00000085"/>
    </source>
</evidence>
<dbReference type="FunFam" id="3.30.565.10:FF:000006">
    <property type="entry name" value="Sensor histidine kinase WalK"/>
    <property type="match status" value="1"/>
</dbReference>
<feature type="transmembrane region" description="Helical" evidence="8">
    <location>
        <begin position="258"/>
        <end position="278"/>
    </location>
</feature>
<dbReference type="CDD" id="cd00075">
    <property type="entry name" value="HATPase"/>
    <property type="match status" value="1"/>
</dbReference>
<dbReference type="SMART" id="SM00388">
    <property type="entry name" value="HisKA"/>
    <property type="match status" value="1"/>
</dbReference>
<dbReference type="EC" id="2.7.13.3" evidence="2"/>
<dbReference type="InterPro" id="IPR003661">
    <property type="entry name" value="HisK_dim/P_dom"/>
</dbReference>
<accession>A0A3D9LIY2</accession>
<evidence type="ECO:0000256" key="6">
    <source>
        <dbReference type="ARBA" id="ARBA00023012"/>
    </source>
</evidence>
<feature type="domain" description="Histidine kinase" evidence="9">
    <location>
        <begin position="297"/>
        <end position="515"/>
    </location>
</feature>
<evidence type="ECO:0000256" key="5">
    <source>
        <dbReference type="ARBA" id="ARBA00022777"/>
    </source>
</evidence>
<reference evidence="10 11" key="1">
    <citation type="submission" date="2018-07" db="EMBL/GenBank/DDBJ databases">
        <title>Genomic Encyclopedia of Type Strains, Phase IV (KMG-IV): sequencing the most valuable type-strain genomes for metagenomic binning, comparative biology and taxonomic classification.</title>
        <authorList>
            <person name="Goeker M."/>
        </authorList>
    </citation>
    <scope>NUCLEOTIDE SEQUENCE [LARGE SCALE GENOMIC DNA]</scope>
    <source>
        <strain evidence="10 11">DSM 4134</strain>
    </source>
</reference>
<comment type="caution">
    <text evidence="10">The sequence shown here is derived from an EMBL/GenBank/DDBJ whole genome shotgun (WGS) entry which is preliminary data.</text>
</comment>
<dbReference type="OrthoDB" id="9808408at2"/>
<dbReference type="Pfam" id="PF02518">
    <property type="entry name" value="HATPase_c"/>
    <property type="match status" value="1"/>
</dbReference>
<comment type="catalytic activity">
    <reaction evidence="1">
        <text>ATP + protein L-histidine = ADP + protein N-phospho-L-histidine.</text>
        <dbReference type="EC" id="2.7.13.3"/>
    </reaction>
</comment>
<dbReference type="InterPro" id="IPR003594">
    <property type="entry name" value="HATPase_dom"/>
</dbReference>
<evidence type="ECO:0000256" key="7">
    <source>
        <dbReference type="ARBA" id="ARBA00023136"/>
    </source>
</evidence>
<dbReference type="InterPro" id="IPR036890">
    <property type="entry name" value="HATPase_C_sf"/>
</dbReference>
<dbReference type="GO" id="GO:0000155">
    <property type="term" value="F:phosphorelay sensor kinase activity"/>
    <property type="evidence" value="ECO:0007669"/>
    <property type="project" value="InterPro"/>
</dbReference>
<dbReference type="SUPFAM" id="SSF55874">
    <property type="entry name" value="ATPase domain of HSP90 chaperone/DNA topoisomerase II/histidine kinase"/>
    <property type="match status" value="1"/>
</dbReference>
<keyword evidence="11" id="KW-1185">Reference proteome</keyword>
<dbReference type="SUPFAM" id="SSF47384">
    <property type="entry name" value="Homodimeric domain of signal transducing histidine kinase"/>
    <property type="match status" value="1"/>
</dbReference>
<dbReference type="PRINTS" id="PR00344">
    <property type="entry name" value="BCTRLSENSOR"/>
</dbReference>
<evidence type="ECO:0000256" key="8">
    <source>
        <dbReference type="SAM" id="Phobius"/>
    </source>
</evidence>
<keyword evidence="8" id="KW-1133">Transmembrane helix</keyword>
<dbReference type="InterPro" id="IPR036097">
    <property type="entry name" value="HisK_dim/P_sf"/>
</dbReference>
<gene>
    <name evidence="10" type="ORF">C7460_101292</name>
</gene>